<sequence length="256" mass="26001">MAPRATLLSAAVVAAGLMAGASAMEQVLSVDKFHGVAASGGIEVHAEVNASSGSSVKLQGESDAVSGIISSVDFWGTLLLRRAEGAAAGRVVAKVTVPRPLTFAGATTGGSIFADNVSGFVVVASHSQIRIKQLNSLNSTSIVASDRSYVNVSEGHAPYISVSASDRATIDLGFLSANISSISVSSNSTVFNGTMRYGSISVSSNSMLRMNATGEVGVSCSQSVVHLGGGGQVTQWSNSGCSMDLSRRLDAADVLV</sequence>
<protein>
    <recommendedName>
        <fullName evidence="2">Putative auto-transporter adhesin head GIN domain-containing protein</fullName>
    </recommendedName>
</protein>
<dbReference type="EMBL" id="HBGQ01072896">
    <property type="protein sequence ID" value="CAD9490390.1"/>
    <property type="molecule type" value="Transcribed_RNA"/>
</dbReference>
<dbReference type="Gene3D" id="2.160.20.120">
    <property type="match status" value="1"/>
</dbReference>
<feature type="signal peptide" evidence="1">
    <location>
        <begin position="1"/>
        <end position="23"/>
    </location>
</feature>
<feature type="domain" description="Putative auto-transporter adhesin head GIN" evidence="2">
    <location>
        <begin position="33"/>
        <end position="190"/>
    </location>
</feature>
<evidence type="ECO:0000313" key="3">
    <source>
        <dbReference type="EMBL" id="CAD9490390.1"/>
    </source>
</evidence>
<evidence type="ECO:0000259" key="2">
    <source>
        <dbReference type="Pfam" id="PF10988"/>
    </source>
</evidence>
<dbReference type="Pfam" id="PF10988">
    <property type="entry name" value="DUF2807"/>
    <property type="match status" value="1"/>
</dbReference>
<proteinExistence type="predicted"/>
<gene>
    <name evidence="3" type="ORF">AAND1436_LOCUS34978</name>
</gene>
<reference evidence="3" key="1">
    <citation type="submission" date="2021-01" db="EMBL/GenBank/DDBJ databases">
        <authorList>
            <person name="Corre E."/>
            <person name="Pelletier E."/>
            <person name="Niang G."/>
            <person name="Scheremetjew M."/>
            <person name="Finn R."/>
            <person name="Kale V."/>
            <person name="Holt S."/>
            <person name="Cochrane G."/>
            <person name="Meng A."/>
            <person name="Brown T."/>
            <person name="Cohen L."/>
        </authorList>
    </citation>
    <scope>NUCLEOTIDE SEQUENCE</scope>
    <source>
        <strain evidence="3">CCMP2222</strain>
    </source>
</reference>
<feature type="chain" id="PRO_5030868884" description="Putative auto-transporter adhesin head GIN domain-containing protein" evidence="1">
    <location>
        <begin position="24"/>
        <end position="256"/>
    </location>
</feature>
<dbReference type="AlphaFoldDB" id="A0A7S2MLM1"/>
<evidence type="ECO:0000256" key="1">
    <source>
        <dbReference type="SAM" id="SignalP"/>
    </source>
</evidence>
<name>A0A7S2MLM1_9DINO</name>
<accession>A0A7S2MLM1</accession>
<dbReference type="InterPro" id="IPR021255">
    <property type="entry name" value="DUF2807"/>
</dbReference>
<keyword evidence="1" id="KW-0732">Signal</keyword>
<organism evidence="3">
    <name type="scientific">Alexandrium andersonii</name>
    <dbReference type="NCBI Taxonomy" id="327968"/>
    <lineage>
        <taxon>Eukaryota</taxon>
        <taxon>Sar</taxon>
        <taxon>Alveolata</taxon>
        <taxon>Dinophyceae</taxon>
        <taxon>Gonyaulacales</taxon>
        <taxon>Pyrocystaceae</taxon>
        <taxon>Alexandrium</taxon>
    </lineage>
</organism>